<gene>
    <name evidence="8" type="ORF">RJ640_005268</name>
</gene>
<evidence type="ECO:0000313" key="8">
    <source>
        <dbReference type="EMBL" id="KAK2994334.1"/>
    </source>
</evidence>
<evidence type="ECO:0000256" key="1">
    <source>
        <dbReference type="ARBA" id="ARBA00004141"/>
    </source>
</evidence>
<feature type="transmembrane region" description="Helical" evidence="6">
    <location>
        <begin position="94"/>
        <end position="117"/>
    </location>
</feature>
<feature type="transmembrane region" description="Helical" evidence="6">
    <location>
        <begin position="284"/>
        <end position="304"/>
    </location>
</feature>
<organism evidence="8 9">
    <name type="scientific">Escallonia rubra</name>
    <dbReference type="NCBI Taxonomy" id="112253"/>
    <lineage>
        <taxon>Eukaryota</taxon>
        <taxon>Viridiplantae</taxon>
        <taxon>Streptophyta</taxon>
        <taxon>Embryophyta</taxon>
        <taxon>Tracheophyta</taxon>
        <taxon>Spermatophyta</taxon>
        <taxon>Magnoliopsida</taxon>
        <taxon>eudicotyledons</taxon>
        <taxon>Gunneridae</taxon>
        <taxon>Pentapetalae</taxon>
        <taxon>asterids</taxon>
        <taxon>campanulids</taxon>
        <taxon>Escalloniales</taxon>
        <taxon>Escalloniaceae</taxon>
        <taxon>Escallonia</taxon>
    </lineage>
</organism>
<dbReference type="InterPro" id="IPR037185">
    <property type="entry name" value="EmrE-like"/>
</dbReference>
<name>A0AA88UR35_9ASTE</name>
<feature type="transmembrane region" description="Helical" evidence="6">
    <location>
        <begin position="311"/>
        <end position="330"/>
    </location>
</feature>
<keyword evidence="5 6" id="KW-0472">Membrane</keyword>
<dbReference type="PANTHER" id="PTHR31218">
    <property type="entry name" value="WAT1-RELATED PROTEIN"/>
    <property type="match status" value="1"/>
</dbReference>
<evidence type="ECO:0000256" key="4">
    <source>
        <dbReference type="ARBA" id="ARBA00022989"/>
    </source>
</evidence>
<evidence type="ECO:0000256" key="2">
    <source>
        <dbReference type="ARBA" id="ARBA00007635"/>
    </source>
</evidence>
<protein>
    <recommendedName>
        <fullName evidence="6">WAT1-related protein</fullName>
    </recommendedName>
</protein>
<dbReference type="InterPro" id="IPR030184">
    <property type="entry name" value="WAT1-related"/>
</dbReference>
<evidence type="ECO:0000259" key="7">
    <source>
        <dbReference type="Pfam" id="PF00892"/>
    </source>
</evidence>
<feature type="transmembrane region" description="Helical" evidence="6">
    <location>
        <begin position="59"/>
        <end position="82"/>
    </location>
</feature>
<dbReference type="GO" id="GO:0016020">
    <property type="term" value="C:membrane"/>
    <property type="evidence" value="ECO:0007669"/>
    <property type="project" value="UniProtKB-SubCell"/>
</dbReference>
<comment type="caution">
    <text evidence="8">The sequence shown here is derived from an EMBL/GenBank/DDBJ whole genome shotgun (WGS) entry which is preliminary data.</text>
</comment>
<feature type="transmembrane region" description="Helical" evidence="6">
    <location>
        <begin position="157"/>
        <end position="175"/>
    </location>
</feature>
<feature type="transmembrane region" description="Helical" evidence="6">
    <location>
        <begin position="212"/>
        <end position="232"/>
    </location>
</feature>
<feature type="transmembrane region" description="Helical" evidence="6">
    <location>
        <begin position="336"/>
        <end position="355"/>
    </location>
</feature>
<dbReference type="GO" id="GO:0022857">
    <property type="term" value="F:transmembrane transporter activity"/>
    <property type="evidence" value="ECO:0007669"/>
    <property type="project" value="InterPro"/>
</dbReference>
<keyword evidence="3 6" id="KW-0812">Transmembrane</keyword>
<feature type="domain" description="EamA" evidence="7">
    <location>
        <begin position="215"/>
        <end position="353"/>
    </location>
</feature>
<evidence type="ECO:0000256" key="6">
    <source>
        <dbReference type="RuleBase" id="RU363077"/>
    </source>
</evidence>
<comment type="subcellular location">
    <subcellularLocation>
        <location evidence="1 6">Membrane</location>
        <topology evidence="1 6">Multi-pass membrane protein</topology>
    </subcellularLocation>
</comment>
<feature type="transmembrane region" description="Helical" evidence="6">
    <location>
        <begin position="244"/>
        <end position="264"/>
    </location>
</feature>
<feature type="transmembrane region" description="Helical" evidence="6">
    <location>
        <begin position="21"/>
        <end position="39"/>
    </location>
</feature>
<feature type="transmembrane region" description="Helical" evidence="6">
    <location>
        <begin position="123"/>
        <end position="145"/>
    </location>
</feature>
<comment type="similarity">
    <text evidence="2 6">Belongs to the drug/metabolite transporter (DMT) superfamily. Plant drug/metabolite exporter (P-DME) (TC 2.A.7.4) family.</text>
</comment>
<keyword evidence="9" id="KW-1185">Reference proteome</keyword>
<dbReference type="InterPro" id="IPR000620">
    <property type="entry name" value="EamA_dom"/>
</dbReference>
<evidence type="ECO:0000256" key="3">
    <source>
        <dbReference type="ARBA" id="ARBA00022692"/>
    </source>
</evidence>
<accession>A0AA88UR35</accession>
<keyword evidence="4 6" id="KW-1133">Transmembrane helix</keyword>
<dbReference type="Pfam" id="PF00892">
    <property type="entry name" value="EamA"/>
    <property type="match status" value="2"/>
</dbReference>
<proteinExistence type="inferred from homology"/>
<dbReference type="Proteomes" id="UP001187471">
    <property type="component" value="Unassembled WGS sequence"/>
</dbReference>
<evidence type="ECO:0000313" key="9">
    <source>
        <dbReference type="Proteomes" id="UP001187471"/>
    </source>
</evidence>
<dbReference type="AlphaFoldDB" id="A0AA88UR35"/>
<evidence type="ECO:0000256" key="5">
    <source>
        <dbReference type="ARBA" id="ARBA00023136"/>
    </source>
</evidence>
<feature type="domain" description="EamA" evidence="7">
    <location>
        <begin position="46"/>
        <end position="173"/>
    </location>
</feature>
<reference evidence="8" key="1">
    <citation type="submission" date="2022-12" db="EMBL/GenBank/DDBJ databases">
        <title>Draft genome assemblies for two species of Escallonia (Escalloniales).</title>
        <authorList>
            <person name="Chanderbali A."/>
            <person name="Dervinis C."/>
            <person name="Anghel I."/>
            <person name="Soltis D."/>
            <person name="Soltis P."/>
            <person name="Zapata F."/>
        </authorList>
    </citation>
    <scope>NUCLEOTIDE SEQUENCE</scope>
    <source>
        <strain evidence="8">UCBG92.1500</strain>
        <tissue evidence="8">Leaf</tissue>
    </source>
</reference>
<sequence>MERSSYPPHSWHSRFAPRKEMGLKAWLVGVLPFAAMVMVESLDVGLTTLSKAAMSKGMSHFVFVVYSNALASVILLPSSFIFRRSMGPPLTISLLCKFFLLSLIGITVMQNCVFTGINLSSPTLGSAMSNLVPAFTFLLAVIFRMETLDLKTSRSKVKILGTLVSISGAMIVTLYKGPSIVSMQSQTPSLSSENTFLSLPSLSNMQTSTQNWIAGGLFLATASLSVSIWNTSQAAILKGYPSQMTIVAFYCLFGTIQCAVVSLIAEREHPNAWKLSHDIELISVIYSAVFGMVVTYSVQTWCIYKKGPVFVAMFKPLSIAIAAFMSVIFLGDTLHLGSVIGAFVIVAGFYGVIWAQSREVPDVEILGEDGMPSDFKKTPLLRNQSAA</sequence>
<dbReference type="SUPFAM" id="SSF103481">
    <property type="entry name" value="Multidrug resistance efflux transporter EmrE"/>
    <property type="match status" value="2"/>
</dbReference>
<dbReference type="EMBL" id="JAVXUO010000210">
    <property type="protein sequence ID" value="KAK2994334.1"/>
    <property type="molecule type" value="Genomic_DNA"/>
</dbReference>